<evidence type="ECO:0000313" key="1">
    <source>
        <dbReference type="EMBL" id="AKQ22647.1"/>
    </source>
</evidence>
<proteinExistence type="predicted"/>
<protein>
    <submittedName>
        <fullName evidence="1">Uncharacterized protein</fullName>
    </submittedName>
</protein>
<accession>A0A0K0PD78</accession>
<reference evidence="1" key="1">
    <citation type="submission" date="2015-05" db="EMBL/GenBank/DDBJ databases">
        <title>Metabolic and evolutionary origin of actin-binding polyketides from diverse organisms.</title>
        <authorList>
            <person name="Ueoka R."/>
            <person name="Uria A.R."/>
            <person name="Reiter S."/>
            <person name="Mori T."/>
            <person name="Karbaum P."/>
            <person name="Peters E.E."/>
            <person name="Helfrich E.J.N."/>
            <person name="Morinaka B.I."/>
            <person name="Gugger M."/>
            <person name="Takeyama H."/>
            <person name="Matsunaga S."/>
            <person name="Piel J."/>
        </authorList>
    </citation>
    <scope>NUCLEOTIDE SEQUENCE</scope>
    <source>
        <strain evidence="1">PCC 10023</strain>
    </source>
</reference>
<organism evidence="1">
    <name type="scientific">Scytonema sp. PCC 10023</name>
    <dbReference type="NCBI Taxonomy" id="1680591"/>
    <lineage>
        <taxon>Bacteria</taxon>
        <taxon>Bacillati</taxon>
        <taxon>Cyanobacteriota</taxon>
        <taxon>Cyanophyceae</taxon>
        <taxon>Nostocales</taxon>
        <taxon>Scytonemataceae</taxon>
        <taxon>Scytonema</taxon>
    </lineage>
</organism>
<name>A0A0K0PD78_9CYAN</name>
<dbReference type="AlphaFoldDB" id="A0A0K0PD78"/>
<dbReference type="EMBL" id="KR857271">
    <property type="protein sequence ID" value="AKQ22647.1"/>
    <property type="molecule type" value="Genomic_DNA"/>
</dbReference>
<sequence>MRLPYTECLALDFAKLMHSALPDITDDAIKHGDINHNPMTN</sequence>